<protein>
    <submittedName>
        <fullName evidence="1">Uncharacterized protein</fullName>
    </submittedName>
</protein>
<reference evidence="2" key="1">
    <citation type="submission" date="2016-10" db="EMBL/GenBank/DDBJ databases">
        <authorList>
            <person name="Varghese N."/>
            <person name="Submissions S."/>
        </authorList>
    </citation>
    <scope>NUCLEOTIDE SEQUENCE [LARGE SCALE GENOMIC DNA]</scope>
    <source>
        <strain evidence="2">DSM 45789</strain>
    </source>
</reference>
<evidence type="ECO:0000313" key="2">
    <source>
        <dbReference type="Proteomes" id="UP000198660"/>
    </source>
</evidence>
<proteinExistence type="predicted"/>
<dbReference type="Proteomes" id="UP000198660">
    <property type="component" value="Unassembled WGS sequence"/>
</dbReference>
<gene>
    <name evidence="1" type="ORF">SAMN05444972_102330</name>
</gene>
<dbReference type="AlphaFoldDB" id="A0A1I6Q481"/>
<organism evidence="1 2">
    <name type="scientific">Marininema halotolerans</name>
    <dbReference type="NCBI Taxonomy" id="1155944"/>
    <lineage>
        <taxon>Bacteria</taxon>
        <taxon>Bacillati</taxon>
        <taxon>Bacillota</taxon>
        <taxon>Bacilli</taxon>
        <taxon>Bacillales</taxon>
        <taxon>Thermoactinomycetaceae</taxon>
        <taxon>Marininema</taxon>
    </lineage>
</organism>
<accession>A0A1I6Q481</accession>
<sequence>MISFLVGLYKKYRLKTISTKANLHLVSLKVKHKTLDLLIKDLPKYRDIITDEEYKQMEQKQLDQNEYLRKGNPFAIDLKTLSYYEKEKEWIQETKQYHEILKKYTELNDSFNSKLHLLGEEKERVNRENKKYMDRVGHFIEDVSIAKQDYFTASMKKRFEANYLEAYSYLMTERNRRMCESVSFSRYSRNSAIKYPTGTRNT</sequence>
<dbReference type="EMBL" id="FPAA01000002">
    <property type="protein sequence ID" value="SFS47257.1"/>
    <property type="molecule type" value="Genomic_DNA"/>
</dbReference>
<keyword evidence="2" id="KW-1185">Reference proteome</keyword>
<name>A0A1I6Q481_9BACL</name>
<evidence type="ECO:0000313" key="1">
    <source>
        <dbReference type="EMBL" id="SFS47257.1"/>
    </source>
</evidence>